<dbReference type="OrthoDB" id="2509690at2"/>
<evidence type="ECO:0000256" key="4">
    <source>
        <dbReference type="SAM" id="SignalP"/>
    </source>
</evidence>
<dbReference type="SUPFAM" id="SSF53850">
    <property type="entry name" value="Periplasmic binding protein-like II"/>
    <property type="match status" value="1"/>
</dbReference>
<keyword evidence="2" id="KW-0813">Transport</keyword>
<organism evidence="5 6">
    <name type="scientific">Vibrio maritimus</name>
    <dbReference type="NCBI Taxonomy" id="990268"/>
    <lineage>
        <taxon>Bacteria</taxon>
        <taxon>Pseudomonadati</taxon>
        <taxon>Pseudomonadota</taxon>
        <taxon>Gammaproteobacteria</taxon>
        <taxon>Vibrionales</taxon>
        <taxon>Vibrionaceae</taxon>
        <taxon>Vibrio</taxon>
    </lineage>
</organism>
<dbReference type="GO" id="GO:0015768">
    <property type="term" value="P:maltose transport"/>
    <property type="evidence" value="ECO:0007669"/>
    <property type="project" value="TreeGrafter"/>
</dbReference>
<dbReference type="SMR" id="A0A090T8V4"/>
<reference evidence="5 6" key="1">
    <citation type="submission" date="2014-09" db="EMBL/GenBank/DDBJ databases">
        <title>Vibrio maritimus JCM 19240. (C210) whole genome shotgun sequence.</title>
        <authorList>
            <person name="Sawabe T."/>
            <person name="Meirelles P."/>
            <person name="Nakanishi M."/>
            <person name="Sayaka M."/>
            <person name="Hattori M."/>
            <person name="Ohkuma M."/>
        </authorList>
    </citation>
    <scope>NUCLEOTIDE SEQUENCE [LARGE SCALE GENOMIC DNA]</scope>
    <source>
        <strain evidence="5 6">JCM 19240</strain>
    </source>
</reference>
<evidence type="ECO:0000256" key="2">
    <source>
        <dbReference type="ARBA" id="ARBA00022448"/>
    </source>
</evidence>
<dbReference type="GO" id="GO:1901982">
    <property type="term" value="F:maltose binding"/>
    <property type="evidence" value="ECO:0007669"/>
    <property type="project" value="TreeGrafter"/>
</dbReference>
<sequence>MLRNHKLSKVFSATAISLFLSSTAFADTTVRMMHIETDPNVLGVWNEIAKDFEAKNPDIKVNLEFLENEAFKAKLPTLLQSQQKPDLFYSWGGGNFQVRAESGLLEDMEGYSATLNQELSAAGMNAFKIDGKQYGAPYMVSQVGFWYNKKLFKQAGIDGESIQTWDEFLAAIEKLKAAGITPIAVGGADKWPMHFYWSYLVMRAGGQEAFAAAMQDQGDGFAGEAFVRAGEELKRLAALEPFQPGFMAAGYGESAGLFGDYKAAIHLMGDWDYNFQAQQAVDKKGVVDSDLGFMNFPVLKGGAGAGSDTLGGINGFAFAKGAKPEAAKWLEFFLNENSQTKLAKIDQIIPVAKGADKGLQNPFKQKISQTISSAQWHQVFFDQALGADVGGVVNDISVGIVNGDVSPKEAAEQVQEAWEMR</sequence>
<gene>
    <name evidence="5" type="ORF">JCM19240_3554</name>
</gene>
<comment type="caution">
    <text evidence="5">The sequence shown here is derived from an EMBL/GenBank/DDBJ whole genome shotgun (WGS) entry which is preliminary data.</text>
</comment>
<dbReference type="Proteomes" id="UP000029224">
    <property type="component" value="Unassembled WGS sequence"/>
</dbReference>
<evidence type="ECO:0000256" key="3">
    <source>
        <dbReference type="ARBA" id="ARBA00022729"/>
    </source>
</evidence>
<evidence type="ECO:0000313" key="6">
    <source>
        <dbReference type="Proteomes" id="UP000029224"/>
    </source>
</evidence>
<protein>
    <submittedName>
        <fullName evidence="5">Maltose/maltodextrin ABC transporter substrate binding periplasmic protein MalE</fullName>
    </submittedName>
</protein>
<evidence type="ECO:0000256" key="1">
    <source>
        <dbReference type="ARBA" id="ARBA00008520"/>
    </source>
</evidence>
<dbReference type="AlphaFoldDB" id="A0A090T8V4"/>
<dbReference type="GO" id="GO:0042956">
    <property type="term" value="P:maltodextrin transmembrane transport"/>
    <property type="evidence" value="ECO:0007669"/>
    <property type="project" value="TreeGrafter"/>
</dbReference>
<keyword evidence="3 4" id="KW-0732">Signal</keyword>
<dbReference type="InterPro" id="IPR006059">
    <property type="entry name" value="SBP"/>
</dbReference>
<dbReference type="PDB" id="8XBB">
    <property type="method" value="X-ray"/>
    <property type="resolution" value="1.57 A"/>
    <property type="chains" value="A=1-421"/>
</dbReference>
<reference evidence="5 6" key="2">
    <citation type="submission" date="2014-09" db="EMBL/GenBank/DDBJ databases">
        <authorList>
            <consortium name="NBRP consortium"/>
            <person name="Sawabe T."/>
            <person name="Meirelles P."/>
            <person name="Nakanishi M."/>
            <person name="Sayaka M."/>
            <person name="Hattori M."/>
            <person name="Ohkuma M."/>
        </authorList>
    </citation>
    <scope>NUCLEOTIDE SEQUENCE [LARGE SCALE GENOMIC DNA]</scope>
    <source>
        <strain evidence="5 6">JCM 19240</strain>
    </source>
</reference>
<dbReference type="Pfam" id="PF01547">
    <property type="entry name" value="SBP_bac_1"/>
    <property type="match status" value="1"/>
</dbReference>
<dbReference type="PANTHER" id="PTHR30061">
    <property type="entry name" value="MALTOSE-BINDING PERIPLASMIC PROTEIN"/>
    <property type="match status" value="1"/>
</dbReference>
<proteinExistence type="evidence at protein level"/>
<keyword evidence="7 8" id="KW-0002">3D-structure</keyword>
<evidence type="ECO:0007829" key="8">
    <source>
        <dbReference type="PDB" id="8XBB"/>
    </source>
</evidence>
<dbReference type="Gene3D" id="3.40.190.10">
    <property type="entry name" value="Periplasmic binding protein-like II"/>
    <property type="match status" value="2"/>
</dbReference>
<dbReference type="PANTHER" id="PTHR30061:SF50">
    <property type="entry name" value="MALTOSE_MALTODEXTRIN-BINDING PERIPLASMIC PROTEIN"/>
    <property type="match status" value="1"/>
</dbReference>
<feature type="chain" id="PRO_5001863972" evidence="4">
    <location>
        <begin position="27"/>
        <end position="421"/>
    </location>
</feature>
<evidence type="ECO:0007829" key="7">
    <source>
        <dbReference type="PDB" id="8XBA"/>
    </source>
</evidence>
<reference evidence="7 8" key="3">
    <citation type="journal article" date="2025" name="ISME J.">
        <title>Complete xylan utilization pathway and regulation mechanisms involved in marine algae degradation by cosmopolitan marine and human gut microbiota.</title>
        <authorList>
            <person name="Sun H.N."/>
            <person name="Chen X.L."/>
            <person name="Wang Y."/>
            <person name="Zhu Y.P."/>
            <person name="Teng Z.J."/>
            <person name="Cao H.Y."/>
            <person name="Xu T.T."/>
            <person name="Chen Y."/>
            <person name="Zhang Y.Z."/>
            <person name="Zhao F."/>
        </authorList>
    </citation>
    <scope>X-RAY CRYSTALLOGRAPHY (1.36 ANGSTROMS)</scope>
</reference>
<comment type="similarity">
    <text evidence="1">Belongs to the bacterial solute-binding protein 1 family.</text>
</comment>
<name>A0A090T8V4_9VIBR</name>
<accession>A0A090T8V4</accession>
<feature type="signal peptide" evidence="4">
    <location>
        <begin position="1"/>
        <end position="26"/>
    </location>
</feature>
<evidence type="ECO:0000313" key="5">
    <source>
        <dbReference type="EMBL" id="GAL35184.1"/>
    </source>
</evidence>
<dbReference type="PDB" id="8XBC">
    <property type="method" value="X-ray"/>
    <property type="resolution" value="1.36 A"/>
    <property type="chains" value="A=1-421"/>
</dbReference>
<dbReference type="EMBL" id="BBMT01000006">
    <property type="protein sequence ID" value="GAL35184.1"/>
    <property type="molecule type" value="Genomic_DNA"/>
</dbReference>
<dbReference type="PDB" id="8XBA">
    <property type="method" value="X-ray"/>
    <property type="resolution" value="1.48 A"/>
    <property type="chains" value="A=1-421"/>
</dbReference>
<keyword evidence="6" id="KW-1185">Reference proteome</keyword>
<dbReference type="GO" id="GO:0055052">
    <property type="term" value="C:ATP-binding cassette (ABC) transporter complex, substrate-binding subunit-containing"/>
    <property type="evidence" value="ECO:0007669"/>
    <property type="project" value="TreeGrafter"/>
</dbReference>